<evidence type="ECO:0000259" key="1">
    <source>
        <dbReference type="Pfam" id="PF04754"/>
    </source>
</evidence>
<dbReference type="EMBL" id="JBHSNO010000016">
    <property type="protein sequence ID" value="MFC5591398.1"/>
    <property type="molecule type" value="Genomic_DNA"/>
</dbReference>
<reference evidence="3" key="1">
    <citation type="journal article" date="2019" name="Int. J. Syst. Evol. Microbiol.">
        <title>The Global Catalogue of Microorganisms (GCM) 10K type strain sequencing project: providing services to taxonomists for standard genome sequencing and annotation.</title>
        <authorList>
            <consortium name="The Broad Institute Genomics Platform"/>
            <consortium name="The Broad Institute Genome Sequencing Center for Infectious Disease"/>
            <person name="Wu L."/>
            <person name="Ma J."/>
        </authorList>
    </citation>
    <scope>NUCLEOTIDE SEQUENCE [LARGE SCALE GENOMIC DNA]</scope>
    <source>
        <strain evidence="3">CGMCC 4.1434</strain>
    </source>
</reference>
<dbReference type="RefSeq" id="WP_381439144.1">
    <property type="nucleotide sequence ID" value="NZ_JBHSNO010000016.1"/>
</dbReference>
<dbReference type="PANTHER" id="PTHR35586">
    <property type="entry name" value="SLL1691 PROTEIN"/>
    <property type="match status" value="1"/>
</dbReference>
<organism evidence="2 3">
    <name type="scientific">Sporosarcina soli</name>
    <dbReference type="NCBI Taxonomy" id="334736"/>
    <lineage>
        <taxon>Bacteria</taxon>
        <taxon>Bacillati</taxon>
        <taxon>Bacillota</taxon>
        <taxon>Bacilli</taxon>
        <taxon>Bacillales</taxon>
        <taxon>Caryophanaceae</taxon>
        <taxon>Sporosarcina</taxon>
    </lineage>
</organism>
<feature type="domain" description="Transposase (putative) YhgA-like" evidence="1">
    <location>
        <begin position="71"/>
        <end position="209"/>
    </location>
</feature>
<dbReference type="Proteomes" id="UP001596109">
    <property type="component" value="Unassembled WGS sequence"/>
</dbReference>
<evidence type="ECO:0000313" key="2">
    <source>
        <dbReference type="EMBL" id="MFC5591398.1"/>
    </source>
</evidence>
<keyword evidence="3" id="KW-1185">Reference proteome</keyword>
<dbReference type="PANTHER" id="PTHR35586:SF1">
    <property type="entry name" value="SLL1691 PROTEIN"/>
    <property type="match status" value="1"/>
</dbReference>
<dbReference type="InterPro" id="IPR006842">
    <property type="entry name" value="Transposase_31"/>
</dbReference>
<protein>
    <submittedName>
        <fullName evidence="2">Rpn family recombination-promoting nuclease/putative transposase</fullName>
    </submittedName>
</protein>
<dbReference type="Pfam" id="PF04754">
    <property type="entry name" value="Transposase_31"/>
    <property type="match status" value="1"/>
</dbReference>
<gene>
    <name evidence="2" type="ORF">ACFPRA_21155</name>
</gene>
<sequence length="324" mass="38350">MVTALVWEKSSDYKTDVIDQDGLWKKVIGDLFEDFLLFFKPDLHAQVDFTKEAEFLQQELFQKIMDKKKGRQWADQLVKVHLKDGEEKWILMHVEVQSDNEKDFAERMFQYFYRIYDRYHKEIVAIAVMTSPHESRFPTQFNYSYFGTELHYAYTNCKLNDYDNEELEKSDKLFSKVVLAAKYMNDTREDVDKRYAFKMKLMKKIITDNKNSRSEILAVLYFIDYLLLLPEELSKKFHETMIPIIQKEANDMVQFNGEELSPTMEAIFAHFQEEGKRKGIEQGIVKGIEQVALEMLKEGSSVEFIAKVTRLDREAIEKLRKLNG</sequence>
<evidence type="ECO:0000313" key="3">
    <source>
        <dbReference type="Proteomes" id="UP001596109"/>
    </source>
</evidence>
<name>A0ABW0TRD0_9BACL</name>
<comment type="caution">
    <text evidence="2">The sequence shown here is derived from an EMBL/GenBank/DDBJ whole genome shotgun (WGS) entry which is preliminary data.</text>
</comment>
<proteinExistence type="predicted"/>
<accession>A0ABW0TRD0</accession>